<evidence type="ECO:0000259" key="5">
    <source>
        <dbReference type="Pfam" id="PF00326"/>
    </source>
</evidence>
<dbReference type="PANTHER" id="PTHR42776:SF13">
    <property type="entry name" value="DIPEPTIDYL-PEPTIDASE 5"/>
    <property type="match status" value="1"/>
</dbReference>
<protein>
    <recommendedName>
        <fullName evidence="5">Peptidase S9 prolyl oligopeptidase catalytic domain-containing protein</fullName>
    </recommendedName>
</protein>
<evidence type="ECO:0000256" key="2">
    <source>
        <dbReference type="ARBA" id="ARBA00022670"/>
    </source>
</evidence>
<dbReference type="GO" id="GO:0004252">
    <property type="term" value="F:serine-type endopeptidase activity"/>
    <property type="evidence" value="ECO:0007669"/>
    <property type="project" value="TreeGrafter"/>
</dbReference>
<gene>
    <name evidence="6" type="ORF">S01H4_23905</name>
</gene>
<dbReference type="PANTHER" id="PTHR42776">
    <property type="entry name" value="SERINE PEPTIDASE S9 FAMILY MEMBER"/>
    <property type="match status" value="1"/>
</dbReference>
<keyword evidence="3" id="KW-0732">Signal</keyword>
<name>X1CAZ5_9ZZZZ</name>
<dbReference type="AlphaFoldDB" id="X1CAZ5"/>
<feature type="non-terminal residue" evidence="6">
    <location>
        <position position="269"/>
    </location>
</feature>
<feature type="domain" description="Peptidase S9 prolyl oligopeptidase catalytic" evidence="5">
    <location>
        <begin position="86"/>
        <end position="269"/>
    </location>
</feature>
<keyword evidence="4" id="KW-0378">Hydrolase</keyword>
<accession>X1CAZ5</accession>
<keyword evidence="2" id="KW-0645">Protease</keyword>
<dbReference type="SUPFAM" id="SSF53474">
    <property type="entry name" value="alpha/beta-Hydrolases"/>
    <property type="match status" value="1"/>
</dbReference>
<evidence type="ECO:0000256" key="4">
    <source>
        <dbReference type="ARBA" id="ARBA00022801"/>
    </source>
</evidence>
<dbReference type="InterPro" id="IPR029058">
    <property type="entry name" value="AB_hydrolase_fold"/>
</dbReference>
<dbReference type="Pfam" id="PF00326">
    <property type="entry name" value="Peptidase_S9"/>
    <property type="match status" value="1"/>
</dbReference>
<organism evidence="6">
    <name type="scientific">marine sediment metagenome</name>
    <dbReference type="NCBI Taxonomy" id="412755"/>
    <lineage>
        <taxon>unclassified sequences</taxon>
        <taxon>metagenomes</taxon>
        <taxon>ecological metagenomes</taxon>
    </lineage>
</organism>
<evidence type="ECO:0000256" key="3">
    <source>
        <dbReference type="ARBA" id="ARBA00022729"/>
    </source>
</evidence>
<dbReference type="GO" id="GO:0006508">
    <property type="term" value="P:proteolysis"/>
    <property type="evidence" value="ECO:0007669"/>
    <property type="project" value="UniProtKB-KW"/>
</dbReference>
<comment type="caution">
    <text evidence="6">The sequence shown here is derived from an EMBL/GenBank/DDBJ whole genome shotgun (WGS) entry which is preliminary data.</text>
</comment>
<reference evidence="6" key="1">
    <citation type="journal article" date="2014" name="Front. Microbiol.">
        <title>High frequency of phylogenetically diverse reductive dehalogenase-homologous genes in deep subseafloor sedimentary metagenomes.</title>
        <authorList>
            <person name="Kawai M."/>
            <person name="Futagami T."/>
            <person name="Toyoda A."/>
            <person name="Takaki Y."/>
            <person name="Nishi S."/>
            <person name="Hori S."/>
            <person name="Arai W."/>
            <person name="Tsubouchi T."/>
            <person name="Morono Y."/>
            <person name="Uchiyama I."/>
            <person name="Ito T."/>
            <person name="Fujiyama A."/>
            <person name="Inagaki F."/>
            <person name="Takami H."/>
        </authorList>
    </citation>
    <scope>NUCLEOTIDE SEQUENCE</scope>
    <source>
        <strain evidence="6">Expedition CK06-06</strain>
    </source>
</reference>
<evidence type="ECO:0000256" key="1">
    <source>
        <dbReference type="ARBA" id="ARBA00010040"/>
    </source>
</evidence>
<evidence type="ECO:0000313" key="6">
    <source>
        <dbReference type="EMBL" id="GAG81466.1"/>
    </source>
</evidence>
<dbReference type="Gene3D" id="3.40.50.1820">
    <property type="entry name" value="alpha/beta hydrolase"/>
    <property type="match status" value="1"/>
</dbReference>
<dbReference type="FunFam" id="3.40.50.1820:FF:000028">
    <property type="entry name" value="S9 family peptidase"/>
    <property type="match status" value="1"/>
</dbReference>
<dbReference type="InterPro" id="IPR001375">
    <property type="entry name" value="Peptidase_S9_cat"/>
</dbReference>
<dbReference type="EMBL" id="BART01011155">
    <property type="protein sequence ID" value="GAG81466.1"/>
    <property type="molecule type" value="Genomic_DNA"/>
</dbReference>
<sequence length="269" mass="30807">MSMSMATEIFSVDKKTGAEKQLTFTNRHIYDHIEMGKVEERWIKTTDNKEMLVWIIYPPEFDPGKKYPAILYCQGGPHGAVSQFFSFRWNFQMMAAHDYVIVAPNRRGLPTFGTEWNNQISGDYGGQNMKDYLSAIDAMKIEPFIDEDRLGAVGASYGGFSVFWLAGHHEKRFKVFISHCGIFNFESMYGATDESFFVNYDLGGPYWEKENQTAQKSYATSPHKYVQNWNTPILIITGANDLRIPYTESLQAFNAAQLRGISSRLLFFP</sequence>
<proteinExistence type="inferred from homology"/>
<comment type="similarity">
    <text evidence="1">Belongs to the peptidase S9C family.</text>
</comment>